<organism evidence="9 10">
    <name type="scientific">Corynebacterium ureicelerivorans</name>
    <dbReference type="NCBI Taxonomy" id="401472"/>
    <lineage>
        <taxon>Bacteria</taxon>
        <taxon>Bacillati</taxon>
        <taxon>Actinomycetota</taxon>
        <taxon>Actinomycetes</taxon>
        <taxon>Mycobacteriales</taxon>
        <taxon>Corynebacteriaceae</taxon>
        <taxon>Corynebacterium</taxon>
    </lineage>
</organism>
<keyword evidence="5" id="KW-0067">ATP-binding</keyword>
<reference evidence="9 10" key="1">
    <citation type="submission" date="2014-08" db="EMBL/GenBank/DDBJ databases">
        <title>Complete genome sequence of Corynebacterium ureicelerivorans DSM 45051, a lipophilic and urea-splitting isolate from a blood culture of a septicaemia patient.</title>
        <authorList>
            <person name="Tippelt A."/>
            <person name="Albersmeier A."/>
            <person name="Brinkrolf K."/>
            <person name="Ruckert C."/>
            <person name="Tauch A."/>
        </authorList>
    </citation>
    <scope>NUCLEOTIDE SEQUENCE [LARGE SCALE GENOMIC DNA]</scope>
    <source>
        <strain evidence="9 10">IMMIB RIV-2301</strain>
    </source>
</reference>
<dbReference type="PIRSF" id="PIRSF000535">
    <property type="entry name" value="1PFK/6PFK/LacC"/>
    <property type="match status" value="1"/>
</dbReference>
<name>A0A077HQW2_9CORY</name>
<proteinExistence type="inferred from homology"/>
<dbReference type="CDD" id="cd01164">
    <property type="entry name" value="FruK_PfkB_like"/>
    <property type="match status" value="1"/>
</dbReference>
<sequence length="318" mass="32105">MVTVTPNPSIDATVHIPALRRGEVVRATATRKEAGGKGINVAHAAAMAGYDATAVAPCQQSDPFATAMRAVPVAFVPVHIASAVRTNTAITEDDGTTTKVNEAGSELSDAELSAVESALARNCSGADAVALAGSLPPGAPADWYASLVHTVRASATDAIVAVDTSDAPLLALGQHLPLAAPDVIKPNAFELAQLTDNDGRELEARAAAGDYAPVVSAARDLVQRGIREVLVTLGSAGACLITAEAAWAATPPPTVVKSTVGAGDSSLAGYLTARIDGETLADCLRRAVAYGSAAAALPGTGLPAPTDVHLDHTDVFPV</sequence>
<dbReference type="SUPFAM" id="SSF53613">
    <property type="entry name" value="Ribokinase-like"/>
    <property type="match status" value="1"/>
</dbReference>
<evidence type="ECO:0000256" key="2">
    <source>
        <dbReference type="ARBA" id="ARBA00022679"/>
    </source>
</evidence>
<dbReference type="NCBIfam" id="TIGR03168">
    <property type="entry name" value="1-PFK"/>
    <property type="match status" value="1"/>
</dbReference>
<evidence type="ECO:0000259" key="8">
    <source>
        <dbReference type="Pfam" id="PF00294"/>
    </source>
</evidence>
<dbReference type="GO" id="GO:0005829">
    <property type="term" value="C:cytosol"/>
    <property type="evidence" value="ECO:0007669"/>
    <property type="project" value="TreeGrafter"/>
</dbReference>
<dbReference type="InterPro" id="IPR011611">
    <property type="entry name" value="PfkB_dom"/>
</dbReference>
<evidence type="ECO:0000313" key="9">
    <source>
        <dbReference type="EMBL" id="AIL97082.1"/>
    </source>
</evidence>
<evidence type="ECO:0000256" key="4">
    <source>
        <dbReference type="ARBA" id="ARBA00022777"/>
    </source>
</evidence>
<dbReference type="STRING" id="401472.CUREI_07075"/>
<dbReference type="InterPro" id="IPR002139">
    <property type="entry name" value="Ribo/fructo_kinase"/>
</dbReference>
<dbReference type="AlphaFoldDB" id="A0A077HQW2"/>
<evidence type="ECO:0000256" key="6">
    <source>
        <dbReference type="PIRNR" id="PIRNR000535"/>
    </source>
</evidence>
<dbReference type="OrthoDB" id="9801219at2"/>
<dbReference type="InterPro" id="IPR002173">
    <property type="entry name" value="Carboh/pur_kinase_PfkB_CS"/>
</dbReference>
<dbReference type="EMBL" id="CP009215">
    <property type="protein sequence ID" value="AIL97082.1"/>
    <property type="molecule type" value="Genomic_DNA"/>
</dbReference>
<dbReference type="Proteomes" id="UP000028939">
    <property type="component" value="Chromosome"/>
</dbReference>
<evidence type="ECO:0000256" key="1">
    <source>
        <dbReference type="ARBA" id="ARBA00010688"/>
    </source>
</evidence>
<feature type="domain" description="Carbohydrate kinase PfkB" evidence="8">
    <location>
        <begin position="19"/>
        <end position="306"/>
    </location>
</feature>
<keyword evidence="2 6" id="KW-0808">Transferase</keyword>
<dbReference type="Pfam" id="PF00294">
    <property type="entry name" value="PfkB"/>
    <property type="match status" value="1"/>
</dbReference>
<evidence type="ECO:0000313" key="10">
    <source>
        <dbReference type="Proteomes" id="UP000028939"/>
    </source>
</evidence>
<evidence type="ECO:0000256" key="5">
    <source>
        <dbReference type="ARBA" id="ARBA00022840"/>
    </source>
</evidence>
<comment type="similarity">
    <text evidence="1 7">Belongs to the carbohydrate kinase PfkB family.</text>
</comment>
<protein>
    <recommendedName>
        <fullName evidence="8">Carbohydrate kinase PfkB domain-containing protein</fullName>
    </recommendedName>
</protein>
<keyword evidence="3" id="KW-0547">Nucleotide-binding</keyword>
<dbReference type="HOGENOM" id="CLU_050013_0_0_11"/>
<dbReference type="PRINTS" id="PR00990">
    <property type="entry name" value="RIBOKINASE"/>
</dbReference>
<keyword evidence="10" id="KW-1185">Reference proteome</keyword>
<gene>
    <name evidence="9" type="ORF">CUREI_07075</name>
</gene>
<keyword evidence="4 7" id="KW-0418">Kinase</keyword>
<dbReference type="GO" id="GO:0005524">
    <property type="term" value="F:ATP binding"/>
    <property type="evidence" value="ECO:0007669"/>
    <property type="project" value="UniProtKB-KW"/>
</dbReference>
<dbReference type="InterPro" id="IPR029056">
    <property type="entry name" value="Ribokinase-like"/>
</dbReference>
<evidence type="ECO:0000256" key="7">
    <source>
        <dbReference type="RuleBase" id="RU003704"/>
    </source>
</evidence>
<dbReference type="PANTHER" id="PTHR46566:SF5">
    <property type="entry name" value="1-PHOSPHOFRUCTOKINASE"/>
    <property type="match status" value="1"/>
</dbReference>
<evidence type="ECO:0000256" key="3">
    <source>
        <dbReference type="ARBA" id="ARBA00022741"/>
    </source>
</evidence>
<dbReference type="PROSITE" id="PS00584">
    <property type="entry name" value="PFKB_KINASES_2"/>
    <property type="match status" value="1"/>
</dbReference>
<dbReference type="PANTHER" id="PTHR46566">
    <property type="entry name" value="1-PHOSPHOFRUCTOKINASE-RELATED"/>
    <property type="match status" value="1"/>
</dbReference>
<accession>A0A077HQW2</accession>
<dbReference type="Gene3D" id="3.40.1190.20">
    <property type="match status" value="1"/>
</dbReference>
<dbReference type="GO" id="GO:0008443">
    <property type="term" value="F:phosphofructokinase activity"/>
    <property type="evidence" value="ECO:0007669"/>
    <property type="project" value="TreeGrafter"/>
</dbReference>
<dbReference type="KEGG" id="cuv:CUREI_07075"/>
<dbReference type="InterPro" id="IPR017583">
    <property type="entry name" value="Tagatose/fructose_Pkinase"/>
</dbReference>